<evidence type="ECO:0000313" key="3">
    <source>
        <dbReference type="Proteomes" id="UP001251528"/>
    </source>
</evidence>
<proteinExistence type="predicted"/>
<dbReference type="EMBL" id="JASWJB010000158">
    <property type="protein sequence ID" value="KAK2594719.1"/>
    <property type="molecule type" value="Genomic_DNA"/>
</dbReference>
<dbReference type="Gene3D" id="3.40.630.10">
    <property type="entry name" value="Zn peptidases"/>
    <property type="match status" value="1"/>
</dbReference>
<gene>
    <name evidence="2" type="ORF">QQS21_007569</name>
</gene>
<dbReference type="Proteomes" id="UP001251528">
    <property type="component" value="Unassembled WGS sequence"/>
</dbReference>
<sequence length="91" mass="9408">MNTLDISGQLRLLGTPAGQGGGGKTKLIETGAFDPQEDIAAATMAHPVSQNEIPRSSSGLECKGVAGFRSSASQKFRAESRGTRAYAATEP</sequence>
<dbReference type="GO" id="GO:0005737">
    <property type="term" value="C:cytoplasm"/>
    <property type="evidence" value="ECO:0007669"/>
    <property type="project" value="TreeGrafter"/>
</dbReference>
<accession>A0AAJ0FWV9</accession>
<dbReference type="AlphaFoldDB" id="A0AAJ0FWV9"/>
<name>A0AAJ0FWV9_9HYPO</name>
<reference evidence="2" key="1">
    <citation type="submission" date="2023-06" db="EMBL/GenBank/DDBJ databases">
        <title>Conoideocrella luteorostrata (Hypocreales: Clavicipitaceae), a potential biocontrol fungus for elongate hemlock scale in United States Christmas tree production areas.</title>
        <authorList>
            <person name="Barrett H."/>
            <person name="Lovett B."/>
            <person name="Macias A.M."/>
            <person name="Stajich J.E."/>
            <person name="Kasson M.T."/>
        </authorList>
    </citation>
    <scope>NUCLEOTIDE SEQUENCE</scope>
    <source>
        <strain evidence="2">ARSEF 14590</strain>
    </source>
</reference>
<dbReference type="Gene3D" id="3.30.70.360">
    <property type="match status" value="1"/>
</dbReference>
<evidence type="ECO:0000256" key="1">
    <source>
        <dbReference type="SAM" id="MobiDB-lite"/>
    </source>
</evidence>
<comment type="caution">
    <text evidence="2">The sequence shown here is derived from an EMBL/GenBank/DDBJ whole genome shotgun (WGS) entry which is preliminary data.</text>
</comment>
<keyword evidence="3" id="KW-1185">Reference proteome</keyword>
<protein>
    <submittedName>
        <fullName evidence="2">Uncharacterized protein</fullName>
    </submittedName>
</protein>
<dbReference type="GO" id="GO:0046657">
    <property type="term" value="P:folic acid catabolic process"/>
    <property type="evidence" value="ECO:0007669"/>
    <property type="project" value="TreeGrafter"/>
</dbReference>
<dbReference type="PANTHER" id="PTHR30575:SF0">
    <property type="entry name" value="XAA-ARG DIPEPTIDASE"/>
    <property type="match status" value="1"/>
</dbReference>
<dbReference type="GO" id="GO:0016805">
    <property type="term" value="F:dipeptidase activity"/>
    <property type="evidence" value="ECO:0007669"/>
    <property type="project" value="TreeGrafter"/>
</dbReference>
<evidence type="ECO:0000313" key="2">
    <source>
        <dbReference type="EMBL" id="KAK2594719.1"/>
    </source>
</evidence>
<dbReference type="InterPro" id="IPR052030">
    <property type="entry name" value="Peptidase_M20/M20A_hydrolases"/>
</dbReference>
<dbReference type="SUPFAM" id="SSF53187">
    <property type="entry name" value="Zn-dependent exopeptidases"/>
    <property type="match status" value="1"/>
</dbReference>
<dbReference type="PANTHER" id="PTHR30575">
    <property type="entry name" value="PEPTIDASE M20"/>
    <property type="match status" value="1"/>
</dbReference>
<organism evidence="2 3">
    <name type="scientific">Conoideocrella luteorostrata</name>
    <dbReference type="NCBI Taxonomy" id="1105319"/>
    <lineage>
        <taxon>Eukaryota</taxon>
        <taxon>Fungi</taxon>
        <taxon>Dikarya</taxon>
        <taxon>Ascomycota</taxon>
        <taxon>Pezizomycotina</taxon>
        <taxon>Sordariomycetes</taxon>
        <taxon>Hypocreomycetidae</taxon>
        <taxon>Hypocreales</taxon>
        <taxon>Clavicipitaceae</taxon>
        <taxon>Conoideocrella</taxon>
    </lineage>
</organism>
<feature type="region of interest" description="Disordered" evidence="1">
    <location>
        <begin position="71"/>
        <end position="91"/>
    </location>
</feature>
<dbReference type="GO" id="GO:0071713">
    <property type="term" value="F:para-aminobenzoyl-glutamate hydrolase activity"/>
    <property type="evidence" value="ECO:0007669"/>
    <property type="project" value="TreeGrafter"/>
</dbReference>